<dbReference type="GO" id="GO:0005769">
    <property type="term" value="C:early endosome"/>
    <property type="evidence" value="ECO:0007669"/>
    <property type="project" value="UniProtKB-SubCell"/>
</dbReference>
<feature type="region of interest" description="Disordered" evidence="6">
    <location>
        <begin position="555"/>
        <end position="576"/>
    </location>
</feature>
<keyword evidence="3" id="KW-0967">Endosome</keyword>
<feature type="compositionally biased region" description="Low complexity" evidence="6">
    <location>
        <begin position="123"/>
        <end position="137"/>
    </location>
</feature>
<feature type="compositionally biased region" description="Basic and acidic residues" evidence="6">
    <location>
        <begin position="566"/>
        <end position="576"/>
    </location>
</feature>
<dbReference type="GO" id="GO:0035091">
    <property type="term" value="F:phosphatidylinositol binding"/>
    <property type="evidence" value="ECO:0007669"/>
    <property type="project" value="InterPro"/>
</dbReference>
<evidence type="ECO:0000313" key="10">
    <source>
        <dbReference type="Proteomes" id="UP000276133"/>
    </source>
</evidence>
<protein>
    <submittedName>
        <fullName evidence="9">Sorting nexin-27</fullName>
    </submittedName>
</protein>
<organism evidence="9 10">
    <name type="scientific">Brachionus plicatilis</name>
    <name type="common">Marine rotifer</name>
    <name type="synonym">Brachionus muelleri</name>
    <dbReference type="NCBI Taxonomy" id="10195"/>
    <lineage>
        <taxon>Eukaryota</taxon>
        <taxon>Metazoa</taxon>
        <taxon>Spiralia</taxon>
        <taxon>Gnathifera</taxon>
        <taxon>Rotifera</taxon>
        <taxon>Eurotatoria</taxon>
        <taxon>Monogononta</taxon>
        <taxon>Pseudotrocha</taxon>
        <taxon>Ploima</taxon>
        <taxon>Brachionidae</taxon>
        <taxon>Brachionus</taxon>
    </lineage>
</organism>
<evidence type="ECO:0000259" key="8">
    <source>
        <dbReference type="PROSITE" id="PS50195"/>
    </source>
</evidence>
<dbReference type="SUPFAM" id="SSF50156">
    <property type="entry name" value="PDZ domain-like"/>
    <property type="match status" value="1"/>
</dbReference>
<accession>A0A3M7SX58</accession>
<feature type="compositionally biased region" description="Polar residues" evidence="6">
    <location>
        <begin position="267"/>
        <end position="279"/>
    </location>
</feature>
<dbReference type="InterPro" id="IPR036871">
    <property type="entry name" value="PX_dom_sf"/>
</dbReference>
<dbReference type="FunFam" id="2.30.42.10:FF:000061">
    <property type="entry name" value="sorting nexin-27 isoform X2"/>
    <property type="match status" value="1"/>
</dbReference>
<dbReference type="PROSITE" id="PS50195">
    <property type="entry name" value="PX"/>
    <property type="match status" value="1"/>
</dbReference>
<dbReference type="SMART" id="SM00312">
    <property type="entry name" value="PX"/>
    <property type="match status" value="1"/>
</dbReference>
<name>A0A3M7SX58_BRAPC</name>
<feature type="domain" description="PX" evidence="8">
    <location>
        <begin position="144"/>
        <end position="252"/>
    </location>
</feature>
<dbReference type="PANTHER" id="PTHR12431">
    <property type="entry name" value="SORTING NEXIN 17 AND 27"/>
    <property type="match status" value="1"/>
</dbReference>
<dbReference type="InterPro" id="IPR001683">
    <property type="entry name" value="PX_dom"/>
</dbReference>
<dbReference type="Gene3D" id="3.10.20.90">
    <property type="entry name" value="Phosphatidylinositol 3-kinase Catalytic Subunit, Chain A, domain 1"/>
    <property type="match status" value="1"/>
</dbReference>
<dbReference type="InterPro" id="IPR001478">
    <property type="entry name" value="PDZ"/>
</dbReference>
<dbReference type="AlphaFoldDB" id="A0A3M7SX58"/>
<dbReference type="SMART" id="SM00228">
    <property type="entry name" value="PDZ"/>
    <property type="match status" value="1"/>
</dbReference>
<dbReference type="Proteomes" id="UP000276133">
    <property type="component" value="Unassembled WGS sequence"/>
</dbReference>
<feature type="region of interest" description="Disordered" evidence="6">
    <location>
        <begin position="112"/>
        <end position="142"/>
    </location>
</feature>
<evidence type="ECO:0000256" key="5">
    <source>
        <dbReference type="ARBA" id="ARBA00023136"/>
    </source>
</evidence>
<dbReference type="Pfam" id="PF00595">
    <property type="entry name" value="PDZ"/>
    <property type="match status" value="1"/>
</dbReference>
<evidence type="ECO:0000313" key="9">
    <source>
        <dbReference type="EMBL" id="RNA40160.1"/>
    </source>
</evidence>
<dbReference type="Gene3D" id="2.30.42.10">
    <property type="match status" value="1"/>
</dbReference>
<comment type="subcellular location">
    <subcellularLocation>
        <location evidence="2">Early endosome</location>
    </subcellularLocation>
    <subcellularLocation>
        <location evidence="1">Endomembrane system</location>
        <topology evidence="1">Peripheral membrane protein</topology>
    </subcellularLocation>
</comment>
<evidence type="ECO:0000259" key="7">
    <source>
        <dbReference type="PROSITE" id="PS50106"/>
    </source>
</evidence>
<dbReference type="Pfam" id="PF00788">
    <property type="entry name" value="RA"/>
    <property type="match status" value="1"/>
</dbReference>
<comment type="caution">
    <text evidence="9">The sequence shown here is derived from an EMBL/GenBank/DDBJ whole genome shotgun (WGS) entry which is preliminary data.</text>
</comment>
<dbReference type="GO" id="GO:0032456">
    <property type="term" value="P:endocytic recycling"/>
    <property type="evidence" value="ECO:0007669"/>
    <property type="project" value="TreeGrafter"/>
</dbReference>
<keyword evidence="5" id="KW-0472">Membrane</keyword>
<dbReference type="Gene3D" id="3.30.1520.10">
    <property type="entry name" value="Phox-like domain"/>
    <property type="match status" value="1"/>
</dbReference>
<dbReference type="SUPFAM" id="SSF64268">
    <property type="entry name" value="PX domain"/>
    <property type="match status" value="1"/>
</dbReference>
<dbReference type="PROSITE" id="PS50106">
    <property type="entry name" value="PDZ"/>
    <property type="match status" value="1"/>
</dbReference>
<keyword evidence="10" id="KW-1185">Reference proteome</keyword>
<evidence type="ECO:0000256" key="1">
    <source>
        <dbReference type="ARBA" id="ARBA00004184"/>
    </source>
</evidence>
<dbReference type="GO" id="GO:0007165">
    <property type="term" value="P:signal transduction"/>
    <property type="evidence" value="ECO:0007669"/>
    <property type="project" value="InterPro"/>
</dbReference>
<evidence type="ECO:0000256" key="4">
    <source>
        <dbReference type="ARBA" id="ARBA00023121"/>
    </source>
</evidence>
<dbReference type="CDD" id="cd23070">
    <property type="entry name" value="PDZ_SNX27-like"/>
    <property type="match status" value="1"/>
</dbReference>
<dbReference type="Pfam" id="PF00787">
    <property type="entry name" value="PX"/>
    <property type="match status" value="1"/>
</dbReference>
<feature type="domain" description="PDZ" evidence="7">
    <location>
        <begin position="18"/>
        <end position="111"/>
    </location>
</feature>
<gene>
    <name evidence="9" type="ORF">BpHYR1_013796</name>
</gene>
<dbReference type="InterPro" id="IPR000159">
    <property type="entry name" value="RA_dom"/>
</dbReference>
<reference evidence="9 10" key="1">
    <citation type="journal article" date="2018" name="Sci. Rep.">
        <title>Genomic signatures of local adaptation to the degree of environmental predictability in rotifers.</title>
        <authorList>
            <person name="Franch-Gras L."/>
            <person name="Hahn C."/>
            <person name="Garcia-Roger E.M."/>
            <person name="Carmona M.J."/>
            <person name="Serra M."/>
            <person name="Gomez A."/>
        </authorList>
    </citation>
    <scope>NUCLEOTIDE SEQUENCE [LARGE SCALE GENOMIC DNA]</scope>
    <source>
        <strain evidence="9">HYR1</strain>
    </source>
</reference>
<dbReference type="STRING" id="10195.A0A3M7SX58"/>
<evidence type="ECO:0000256" key="3">
    <source>
        <dbReference type="ARBA" id="ARBA00022753"/>
    </source>
</evidence>
<dbReference type="OrthoDB" id="10036828at2759"/>
<feature type="region of interest" description="Disordered" evidence="6">
    <location>
        <begin position="257"/>
        <end position="286"/>
    </location>
</feature>
<dbReference type="InterPro" id="IPR036034">
    <property type="entry name" value="PDZ_sf"/>
</dbReference>
<evidence type="ECO:0000256" key="2">
    <source>
        <dbReference type="ARBA" id="ARBA00004412"/>
    </source>
</evidence>
<dbReference type="Gene3D" id="1.20.80.60">
    <property type="match status" value="1"/>
</dbReference>
<dbReference type="GO" id="GO:0006886">
    <property type="term" value="P:intracellular protein transport"/>
    <property type="evidence" value="ECO:0007669"/>
    <property type="project" value="TreeGrafter"/>
</dbReference>
<dbReference type="EMBL" id="REGN01000667">
    <property type="protein sequence ID" value="RNA40160.1"/>
    <property type="molecule type" value="Genomic_DNA"/>
</dbReference>
<keyword evidence="4" id="KW-0446">Lipid-binding</keyword>
<proteinExistence type="predicted"/>
<sequence length="576" mass="65791">MSKLIRSSSEPKACEPRKIFIQKSETGFGFNVRGQVSEGGPLKLYNGEFYAPLQQVSAVLKGGAADKAGLCRGDRILEVNDKNVDGATHKQVVDLIKSGGDHLTLTVISVPSDSDDSECAARSTDNVNSDDSSSHSNDYADRRPLSVTVPDFTELKSSNGDRYTVYNIYLSGKFLCSRRFKEFDVFGSLLKRQFSDFAFPSLPSKWPFRLSDKQLDQRRRDLEAYLDKICSVRCIFDSDIVRQFLCLNEPVGQSERANETPLAKADSAQNVSSNRLSENSDSDDMEPISMVKSESHGKLDLVRFGILLPDRSHFYLTIQRSANTDQVYMSVADAIHLDNQLSPFFYLFETIDQTFERKLRPNEQPYLVYLQNNQTTNEFTNSVRNQNCICMKKWYFNLKNETLLAKNDLTLSFLFHQAVEDLDRGIIRIPDNYDIDINFLKENHRYLDFLKHVHKFSGYGELVFPHCPCDSRKNGHVIAALSSSCFQLRACSSEGELEPNKVVEFQYEDFVNLDVDNEEMAFVFEIKISNKPNKTIKIYTGFYLYMFDCVKKAKEEKVKKSSNNKENTERKSENTD</sequence>
<dbReference type="PANTHER" id="PTHR12431:SF19">
    <property type="entry name" value="SORTING NEXIN-27"/>
    <property type="match status" value="1"/>
</dbReference>
<evidence type="ECO:0000256" key="6">
    <source>
        <dbReference type="SAM" id="MobiDB-lite"/>
    </source>
</evidence>